<accession>A0ACB7TD04</accession>
<reference evidence="1" key="1">
    <citation type="submission" date="2020-05" db="EMBL/GenBank/DDBJ databases">
        <title>Large-scale comparative analyses of tick genomes elucidate their genetic diversity and vector capacities.</title>
        <authorList>
            <person name="Jia N."/>
            <person name="Wang J."/>
            <person name="Shi W."/>
            <person name="Du L."/>
            <person name="Sun Y."/>
            <person name="Zhan W."/>
            <person name="Jiang J."/>
            <person name="Wang Q."/>
            <person name="Zhang B."/>
            <person name="Ji P."/>
            <person name="Sakyi L.B."/>
            <person name="Cui X."/>
            <person name="Yuan T."/>
            <person name="Jiang B."/>
            <person name="Yang W."/>
            <person name="Lam T.T.-Y."/>
            <person name="Chang Q."/>
            <person name="Ding S."/>
            <person name="Wang X."/>
            <person name="Zhu J."/>
            <person name="Ruan X."/>
            <person name="Zhao L."/>
            <person name="Wei J."/>
            <person name="Que T."/>
            <person name="Du C."/>
            <person name="Cheng J."/>
            <person name="Dai P."/>
            <person name="Han X."/>
            <person name="Huang E."/>
            <person name="Gao Y."/>
            <person name="Liu J."/>
            <person name="Shao H."/>
            <person name="Ye R."/>
            <person name="Li L."/>
            <person name="Wei W."/>
            <person name="Wang X."/>
            <person name="Wang C."/>
            <person name="Yang T."/>
            <person name="Huo Q."/>
            <person name="Li W."/>
            <person name="Guo W."/>
            <person name="Chen H."/>
            <person name="Zhou L."/>
            <person name="Ni X."/>
            <person name="Tian J."/>
            <person name="Zhou Y."/>
            <person name="Sheng Y."/>
            <person name="Liu T."/>
            <person name="Pan Y."/>
            <person name="Xia L."/>
            <person name="Li J."/>
            <person name="Zhao F."/>
            <person name="Cao W."/>
        </authorList>
    </citation>
    <scope>NUCLEOTIDE SEQUENCE</scope>
    <source>
        <strain evidence="1">Hyas-2018</strain>
    </source>
</reference>
<dbReference type="Proteomes" id="UP000821845">
    <property type="component" value="Chromosome 1"/>
</dbReference>
<evidence type="ECO:0000313" key="1">
    <source>
        <dbReference type="EMBL" id="KAH6944187.1"/>
    </source>
</evidence>
<dbReference type="EMBL" id="CM023481">
    <property type="protein sequence ID" value="KAH6944187.1"/>
    <property type="molecule type" value="Genomic_DNA"/>
</dbReference>
<keyword evidence="2" id="KW-1185">Reference proteome</keyword>
<evidence type="ECO:0000313" key="2">
    <source>
        <dbReference type="Proteomes" id="UP000821845"/>
    </source>
</evidence>
<gene>
    <name evidence="1" type="ORF">HPB50_002254</name>
</gene>
<sequence length="112" mass="13309">MTWETEKLWRETFARELRTRPESDSTVSKRRPLWWRRRRWPRIGARATHTHRKLAVSQTRGRGIKSVATRSPLSLVEIGAAEPDFQVTKTPARRRQATTTHAERVRSEVWRH</sequence>
<comment type="caution">
    <text evidence="1">The sequence shown here is derived from an EMBL/GenBank/DDBJ whole genome shotgun (WGS) entry which is preliminary data.</text>
</comment>
<protein>
    <submittedName>
        <fullName evidence="1">Uncharacterized protein</fullName>
    </submittedName>
</protein>
<proteinExistence type="predicted"/>
<organism evidence="1 2">
    <name type="scientific">Hyalomma asiaticum</name>
    <name type="common">Tick</name>
    <dbReference type="NCBI Taxonomy" id="266040"/>
    <lineage>
        <taxon>Eukaryota</taxon>
        <taxon>Metazoa</taxon>
        <taxon>Ecdysozoa</taxon>
        <taxon>Arthropoda</taxon>
        <taxon>Chelicerata</taxon>
        <taxon>Arachnida</taxon>
        <taxon>Acari</taxon>
        <taxon>Parasitiformes</taxon>
        <taxon>Ixodida</taxon>
        <taxon>Ixodoidea</taxon>
        <taxon>Ixodidae</taxon>
        <taxon>Hyalomminae</taxon>
        <taxon>Hyalomma</taxon>
    </lineage>
</organism>
<name>A0ACB7TD04_HYAAI</name>